<keyword evidence="1" id="KW-0812">Transmembrane</keyword>
<dbReference type="Pfam" id="PF10011">
    <property type="entry name" value="DUF2254"/>
    <property type="match status" value="1"/>
</dbReference>
<evidence type="ECO:0008006" key="5">
    <source>
        <dbReference type="Google" id="ProtNLM"/>
    </source>
</evidence>
<dbReference type="AlphaFoldDB" id="A0A265UXR3"/>
<dbReference type="Proteomes" id="UP000216840">
    <property type="component" value="Unassembled WGS sequence"/>
</dbReference>
<protein>
    <recommendedName>
        <fullName evidence="5">DUF2254 domain-containing protein</fullName>
    </recommendedName>
</protein>
<comment type="caution">
    <text evidence="3">The sequence shown here is derived from an EMBL/GenBank/DDBJ whole genome shotgun (WGS) entry which is preliminary data.</text>
</comment>
<reference evidence="3 4" key="1">
    <citation type="submission" date="2017-05" db="EMBL/GenBank/DDBJ databases">
        <title>The draft genome sequence of Idiomarina salinarum WNB302.</title>
        <authorList>
            <person name="Sun Y."/>
            <person name="Chen B."/>
            <person name="Du Z."/>
        </authorList>
    </citation>
    <scope>NUCLEOTIDE SEQUENCE [LARGE SCALE GENOMIC DNA]</scope>
    <source>
        <strain evidence="3 4">WNB302</strain>
    </source>
</reference>
<proteinExistence type="predicted"/>
<keyword evidence="2" id="KW-0732">Signal</keyword>
<sequence length="423" mass="47392">MKKKLFIYFHKLREQLWFRPLLFCLVSIAAALFAHQADGTKLDTLVPDIKTESIKGLLDTISSSMLVISIFAVGSMLSAFASASNTATPRSFKIVVTDDMSQNALSVFIGSFIFSIVATVALDNGFYGKSGVFILFLFTLILFALVILTFLRWVNSVSRLGRLEHTISQVESVAAKSLASHIKSPFSNALPIVNPLSDAQSVLSNSVGYVQHIDMAALQELAEESNLKIQLNCLPGDFIHENFEVIAFLKHKDLDLDEIKQKINNAIHVGDTRWFEEDPRFGFIALSEIASKALSPGINDPGTAIQIIGSHERLFFLWNESIADTKENNVRYDRITVPKISMIDFFDDAFRPIARDGGGNIEVMLRLQKVFKSIETISHEDIKKLATLYSKKAYDRAELSMTFKPDLDLLKNESLFFHRATRK</sequence>
<keyword evidence="4" id="KW-1185">Reference proteome</keyword>
<dbReference type="InterPro" id="IPR018723">
    <property type="entry name" value="DUF2254_membrane"/>
</dbReference>
<evidence type="ECO:0000256" key="2">
    <source>
        <dbReference type="SAM" id="SignalP"/>
    </source>
</evidence>
<feature type="signal peptide" evidence="2">
    <location>
        <begin position="1"/>
        <end position="36"/>
    </location>
</feature>
<dbReference type="EMBL" id="NGJN01000002">
    <property type="protein sequence ID" value="OZV70086.1"/>
    <property type="molecule type" value="Genomic_DNA"/>
</dbReference>
<feature type="transmembrane region" description="Helical" evidence="1">
    <location>
        <begin position="60"/>
        <end position="83"/>
    </location>
</feature>
<keyword evidence="1" id="KW-0472">Membrane</keyword>
<dbReference type="RefSeq" id="WP_094967675.1">
    <property type="nucleotide sequence ID" value="NZ_NGJN01000002.1"/>
</dbReference>
<gene>
    <name evidence="3" type="ORF">CA834_05565</name>
</gene>
<feature type="transmembrane region" description="Helical" evidence="1">
    <location>
        <begin position="104"/>
        <end position="122"/>
    </location>
</feature>
<evidence type="ECO:0000313" key="3">
    <source>
        <dbReference type="EMBL" id="OZV70086.1"/>
    </source>
</evidence>
<evidence type="ECO:0000313" key="4">
    <source>
        <dbReference type="Proteomes" id="UP000216840"/>
    </source>
</evidence>
<feature type="chain" id="PRO_5013374718" description="DUF2254 domain-containing protein" evidence="2">
    <location>
        <begin position="37"/>
        <end position="423"/>
    </location>
</feature>
<feature type="transmembrane region" description="Helical" evidence="1">
    <location>
        <begin position="134"/>
        <end position="154"/>
    </location>
</feature>
<evidence type="ECO:0000256" key="1">
    <source>
        <dbReference type="SAM" id="Phobius"/>
    </source>
</evidence>
<name>A0A265UXR3_9FLAO</name>
<dbReference type="OrthoDB" id="2955631at2"/>
<accession>A0A265UXR3</accession>
<keyword evidence="1" id="KW-1133">Transmembrane helix</keyword>
<organism evidence="3 4">
    <name type="scientific">Winogradskyella aurantia</name>
    <dbReference type="NCBI Taxonomy" id="1915063"/>
    <lineage>
        <taxon>Bacteria</taxon>
        <taxon>Pseudomonadati</taxon>
        <taxon>Bacteroidota</taxon>
        <taxon>Flavobacteriia</taxon>
        <taxon>Flavobacteriales</taxon>
        <taxon>Flavobacteriaceae</taxon>
        <taxon>Winogradskyella</taxon>
    </lineage>
</organism>